<protein>
    <submittedName>
        <fullName evidence="2">Uncharacterized protein</fullName>
    </submittedName>
</protein>
<feature type="compositionally biased region" description="Polar residues" evidence="1">
    <location>
        <begin position="153"/>
        <end position="163"/>
    </location>
</feature>
<evidence type="ECO:0000256" key="1">
    <source>
        <dbReference type="SAM" id="MobiDB-lite"/>
    </source>
</evidence>
<accession>A0A2S4VM61</accession>
<dbReference type="VEuPathDB" id="FungiDB:PSHT_08692"/>
<dbReference type="Proteomes" id="UP000238274">
    <property type="component" value="Unassembled WGS sequence"/>
</dbReference>
<organism evidence="2 3">
    <name type="scientific">Puccinia striiformis</name>
    <dbReference type="NCBI Taxonomy" id="27350"/>
    <lineage>
        <taxon>Eukaryota</taxon>
        <taxon>Fungi</taxon>
        <taxon>Dikarya</taxon>
        <taxon>Basidiomycota</taxon>
        <taxon>Pucciniomycotina</taxon>
        <taxon>Pucciniomycetes</taxon>
        <taxon>Pucciniales</taxon>
        <taxon>Pucciniaceae</taxon>
        <taxon>Puccinia</taxon>
    </lineage>
</organism>
<sequence length="170" mass="18557">RTSPISEEHRLTASLFSLQPAQSLRSTPHPSQHPAPQAPETDHEVFHHHTAALCGAAFVSTIGAMNIIIGGKECKPKIPDDGVVAVITGSEPGSGDRAVCSYVDAAAQSQLINRDHQVHKIKLKPHLQVRRKSGNYRLHNPTKNDFPGEESPQKPTLSLTSTKTRQKKKK</sequence>
<reference evidence="3" key="3">
    <citation type="journal article" date="2018" name="Mol. Plant Microbe Interact.">
        <title>Genome sequence resources for the wheat stripe rust pathogen (Puccinia striiformis f. sp. tritici) and the barley stripe rust pathogen (Puccinia striiformis f. sp. hordei).</title>
        <authorList>
            <person name="Xia C."/>
            <person name="Wang M."/>
            <person name="Yin C."/>
            <person name="Cornejo O.E."/>
            <person name="Hulbert S.H."/>
            <person name="Chen X."/>
        </authorList>
    </citation>
    <scope>NUCLEOTIDE SEQUENCE [LARGE SCALE GENOMIC DNA]</scope>
    <source>
        <strain evidence="3">93TX-2</strain>
    </source>
</reference>
<dbReference type="EMBL" id="PKSM01000117">
    <property type="protein sequence ID" value="POW10631.1"/>
    <property type="molecule type" value="Genomic_DNA"/>
</dbReference>
<feature type="non-terminal residue" evidence="2">
    <location>
        <position position="1"/>
    </location>
</feature>
<feature type="region of interest" description="Disordered" evidence="1">
    <location>
        <begin position="132"/>
        <end position="170"/>
    </location>
</feature>
<reference evidence="2 3" key="1">
    <citation type="submission" date="2017-12" db="EMBL/GenBank/DDBJ databases">
        <title>Gene loss provides genomic basis for host adaptation in cereal stripe rust fungi.</title>
        <authorList>
            <person name="Xia C."/>
        </authorList>
    </citation>
    <scope>NUCLEOTIDE SEQUENCE [LARGE SCALE GENOMIC DNA]</scope>
    <source>
        <strain evidence="2 3">93TX-2</strain>
    </source>
</reference>
<gene>
    <name evidence="2" type="ORF">PSHT_08692</name>
</gene>
<evidence type="ECO:0000313" key="3">
    <source>
        <dbReference type="Proteomes" id="UP000238274"/>
    </source>
</evidence>
<feature type="region of interest" description="Disordered" evidence="1">
    <location>
        <begin position="22"/>
        <end position="43"/>
    </location>
</feature>
<reference evidence="3" key="2">
    <citation type="journal article" date="2018" name="BMC Genomics">
        <title>Genomic insights into host adaptation between the wheat stripe rust pathogen (Puccinia striiformis f. sp. tritici) and the barley stripe rust pathogen (Puccinia striiformis f. sp. hordei).</title>
        <authorList>
            <person name="Xia C."/>
            <person name="Wang M."/>
            <person name="Yin C."/>
            <person name="Cornejo O.E."/>
            <person name="Hulbert S.H."/>
            <person name="Chen X."/>
        </authorList>
    </citation>
    <scope>NUCLEOTIDE SEQUENCE [LARGE SCALE GENOMIC DNA]</scope>
    <source>
        <strain evidence="3">93TX-2</strain>
    </source>
</reference>
<dbReference type="AlphaFoldDB" id="A0A2S4VM61"/>
<proteinExistence type="predicted"/>
<evidence type="ECO:0000313" key="2">
    <source>
        <dbReference type="EMBL" id="POW10631.1"/>
    </source>
</evidence>
<name>A0A2S4VM61_9BASI</name>
<comment type="caution">
    <text evidence="2">The sequence shown here is derived from an EMBL/GenBank/DDBJ whole genome shotgun (WGS) entry which is preliminary data.</text>
</comment>
<keyword evidence="3" id="KW-1185">Reference proteome</keyword>